<evidence type="ECO:0000313" key="4">
    <source>
        <dbReference type="EMBL" id="VDK59526.1"/>
    </source>
</evidence>
<dbReference type="AlphaFoldDB" id="A0A0M3K9R0"/>
<dbReference type="PANTHER" id="PTHR43656:SF5">
    <property type="entry name" value="NADH:FLAVIN OXIDOREDUCTASE_NADH OXIDASE N-TERMINAL DOMAIN-CONTAINING PROTEIN"/>
    <property type="match status" value="1"/>
</dbReference>
<dbReference type="InterPro" id="IPR013785">
    <property type="entry name" value="Aldolase_TIM"/>
</dbReference>
<dbReference type="WBParaSite" id="ASIM_0001770501-mRNA-1">
    <property type="protein sequence ID" value="ASIM_0001770501-mRNA-1"/>
    <property type="gene ID" value="ASIM_0001770501"/>
</dbReference>
<evidence type="ECO:0000313" key="6">
    <source>
        <dbReference type="WBParaSite" id="ASIM_0001770501-mRNA-1"/>
    </source>
</evidence>
<feature type="domain" description="NADH:flavin oxidoreductase/NADH oxidase N-terminal" evidence="3">
    <location>
        <begin position="34"/>
        <end position="236"/>
    </location>
</feature>
<dbReference type="OrthoDB" id="1663137at2759"/>
<dbReference type="InterPro" id="IPR001155">
    <property type="entry name" value="OxRdtase_FMN_N"/>
</dbReference>
<keyword evidence="1" id="KW-0285">Flavoprotein</keyword>
<dbReference type="Gene3D" id="3.20.20.70">
    <property type="entry name" value="Aldolase class I"/>
    <property type="match status" value="1"/>
</dbReference>
<organism evidence="6">
    <name type="scientific">Anisakis simplex</name>
    <name type="common">Herring worm</name>
    <dbReference type="NCBI Taxonomy" id="6269"/>
    <lineage>
        <taxon>Eukaryota</taxon>
        <taxon>Metazoa</taxon>
        <taxon>Ecdysozoa</taxon>
        <taxon>Nematoda</taxon>
        <taxon>Chromadorea</taxon>
        <taxon>Rhabditida</taxon>
        <taxon>Spirurina</taxon>
        <taxon>Ascaridomorpha</taxon>
        <taxon>Ascaridoidea</taxon>
        <taxon>Anisakidae</taxon>
        <taxon>Anisakis</taxon>
        <taxon>Anisakis simplex complex</taxon>
    </lineage>
</organism>
<dbReference type="EMBL" id="UYRR01033749">
    <property type="protein sequence ID" value="VDK59526.1"/>
    <property type="molecule type" value="Genomic_DNA"/>
</dbReference>
<dbReference type="GO" id="GO:0016491">
    <property type="term" value="F:oxidoreductase activity"/>
    <property type="evidence" value="ECO:0007669"/>
    <property type="project" value="UniProtKB-KW"/>
</dbReference>
<name>A0A0M3K9R0_ANISI</name>
<evidence type="ECO:0000259" key="3">
    <source>
        <dbReference type="Pfam" id="PF00724"/>
    </source>
</evidence>
<dbReference type="SUPFAM" id="SSF51395">
    <property type="entry name" value="FMN-linked oxidoreductases"/>
    <property type="match status" value="1"/>
</dbReference>
<dbReference type="Proteomes" id="UP000267096">
    <property type="component" value="Unassembled WGS sequence"/>
</dbReference>
<evidence type="ECO:0000256" key="2">
    <source>
        <dbReference type="ARBA" id="ARBA00023002"/>
    </source>
</evidence>
<keyword evidence="2" id="KW-0560">Oxidoreductase</keyword>
<sequence length="259" mass="28983">MAQTDKNRYASELVPIELLQQPIDFPIATKIFAKNVIIKAPMTEMISTYDLNLPLKSGLPTEALINLYDKWNAGGAAVMVTGPMALTTRDLEGTGNMVVAKEVDTPLRRDLFKRLASTATHGTLIFAQLLHPGRMAIKTSPEFKAVDMNKLSVDELKEIVERYVFAARFTKDCGFNGVEINVSMDFALAQLVAAESNQRTDQYGGSLANRTRILFDVINGIRDDIKDDDNFVVGLKLHSLNFEQQFEEKQFAEFCKRLD</sequence>
<proteinExistence type="predicted"/>
<evidence type="ECO:0000256" key="1">
    <source>
        <dbReference type="ARBA" id="ARBA00022630"/>
    </source>
</evidence>
<keyword evidence="5" id="KW-1185">Reference proteome</keyword>
<reference evidence="6" key="1">
    <citation type="submission" date="2017-02" db="UniProtKB">
        <authorList>
            <consortium name="WormBaseParasite"/>
        </authorList>
    </citation>
    <scope>IDENTIFICATION</scope>
</reference>
<evidence type="ECO:0000313" key="5">
    <source>
        <dbReference type="Proteomes" id="UP000267096"/>
    </source>
</evidence>
<dbReference type="InterPro" id="IPR051799">
    <property type="entry name" value="NADH_flavin_oxidoreductase"/>
</dbReference>
<gene>
    <name evidence="4" type="ORF">ASIM_LOCUS17108</name>
</gene>
<reference evidence="4 5" key="2">
    <citation type="submission" date="2018-11" db="EMBL/GenBank/DDBJ databases">
        <authorList>
            <consortium name="Pathogen Informatics"/>
        </authorList>
    </citation>
    <scope>NUCLEOTIDE SEQUENCE [LARGE SCALE GENOMIC DNA]</scope>
</reference>
<dbReference type="Pfam" id="PF00724">
    <property type="entry name" value="Oxidored_FMN"/>
    <property type="match status" value="1"/>
</dbReference>
<dbReference type="GO" id="GO:0010181">
    <property type="term" value="F:FMN binding"/>
    <property type="evidence" value="ECO:0007669"/>
    <property type="project" value="InterPro"/>
</dbReference>
<dbReference type="PANTHER" id="PTHR43656">
    <property type="entry name" value="BINDING OXIDOREDUCTASE, PUTATIVE (AFU_ORTHOLOGUE AFUA_2G08260)-RELATED"/>
    <property type="match status" value="1"/>
</dbReference>
<protein>
    <submittedName>
        <fullName evidence="6">Oxidored_FMN domain-containing protein</fullName>
    </submittedName>
</protein>
<accession>A0A0M3K9R0</accession>